<reference evidence="2 3" key="1">
    <citation type="submission" date="2023-01" db="EMBL/GenBank/DDBJ databases">
        <authorList>
            <person name="Kreplak J."/>
        </authorList>
    </citation>
    <scope>NUCLEOTIDE SEQUENCE [LARGE SCALE GENOMIC DNA]</scope>
</reference>
<name>A0AAV0ZT81_VICFA</name>
<dbReference type="Gene3D" id="1.20.1280.50">
    <property type="match status" value="1"/>
</dbReference>
<dbReference type="Pfam" id="PF07734">
    <property type="entry name" value="FBA_1"/>
    <property type="match status" value="1"/>
</dbReference>
<feature type="domain" description="F-box" evidence="1">
    <location>
        <begin position="16"/>
        <end position="56"/>
    </location>
</feature>
<proteinExistence type="predicted"/>
<dbReference type="InterPro" id="IPR050796">
    <property type="entry name" value="SCF_F-box_component"/>
</dbReference>
<dbReference type="NCBIfam" id="TIGR01640">
    <property type="entry name" value="F_box_assoc_1"/>
    <property type="match status" value="1"/>
</dbReference>
<accession>A0AAV0ZT81</accession>
<dbReference type="Proteomes" id="UP001157006">
    <property type="component" value="Chromosome 2"/>
</dbReference>
<evidence type="ECO:0000259" key="1">
    <source>
        <dbReference type="SMART" id="SM00256"/>
    </source>
</evidence>
<keyword evidence="3" id="KW-1185">Reference proteome</keyword>
<dbReference type="SMART" id="SM00256">
    <property type="entry name" value="FBOX"/>
    <property type="match status" value="1"/>
</dbReference>
<protein>
    <recommendedName>
        <fullName evidence="1">F-box domain-containing protein</fullName>
    </recommendedName>
</protein>
<dbReference type="SUPFAM" id="SSF81383">
    <property type="entry name" value="F-box domain"/>
    <property type="match status" value="1"/>
</dbReference>
<dbReference type="AlphaFoldDB" id="A0AAV0ZT81"/>
<dbReference type="InterPro" id="IPR001810">
    <property type="entry name" value="F-box_dom"/>
</dbReference>
<evidence type="ECO:0000313" key="2">
    <source>
        <dbReference type="EMBL" id="CAI8601162.1"/>
    </source>
</evidence>
<dbReference type="Pfam" id="PF00646">
    <property type="entry name" value="F-box"/>
    <property type="match status" value="1"/>
</dbReference>
<sequence length="426" mass="49009">MNIKSGTTKISTTMFVPHDLITEIISLLPVKPLVRFKCVSNSWNTLISDPTFVKFHLKKSKSSPNPQFTLITKHYKLIAFRSAYDFDYDCDWSIITYPISRLIDNPSATFVADSYHLLNNKYFSMVGSCNGLICLVHNRITFDYLKISQEFSFRLWNPATRKISQEIGYFRESTHGFVFTFGCDESTDTFKVVAYRFIGDGFTSDVRVFTIGENVWRKIESFPAVPFGLDERGQCIAEEPQYGCVFLNSTLNWLASLKYIDWEVSVFDWDFTVEDLVIVSLDLGTETYSQYRLPHGFDEIPPTKPTIGVLEECLCLCYSYKGTDIVIWQMKKFGVEESWVQFLKISYHVLQLNYDISFLPLFLSQDGDTLVLCSSKNEVAILYNLRDNSMQRIEIKVHKPIVDDGTYNTLYLSLAQGYVESLISIC</sequence>
<dbReference type="InterPro" id="IPR036047">
    <property type="entry name" value="F-box-like_dom_sf"/>
</dbReference>
<dbReference type="CDD" id="cd22157">
    <property type="entry name" value="F-box_AtFBW1-like"/>
    <property type="match status" value="1"/>
</dbReference>
<dbReference type="PANTHER" id="PTHR31672:SF13">
    <property type="entry name" value="F-BOX PROTEIN CPR30-LIKE"/>
    <property type="match status" value="1"/>
</dbReference>
<dbReference type="EMBL" id="OX451737">
    <property type="protein sequence ID" value="CAI8601162.1"/>
    <property type="molecule type" value="Genomic_DNA"/>
</dbReference>
<gene>
    <name evidence="2" type="ORF">VFH_II258720</name>
</gene>
<dbReference type="InterPro" id="IPR017451">
    <property type="entry name" value="F-box-assoc_interact_dom"/>
</dbReference>
<dbReference type="InterPro" id="IPR006527">
    <property type="entry name" value="F-box-assoc_dom_typ1"/>
</dbReference>
<organism evidence="2 3">
    <name type="scientific">Vicia faba</name>
    <name type="common">Broad bean</name>
    <name type="synonym">Faba vulgaris</name>
    <dbReference type="NCBI Taxonomy" id="3906"/>
    <lineage>
        <taxon>Eukaryota</taxon>
        <taxon>Viridiplantae</taxon>
        <taxon>Streptophyta</taxon>
        <taxon>Embryophyta</taxon>
        <taxon>Tracheophyta</taxon>
        <taxon>Spermatophyta</taxon>
        <taxon>Magnoliopsida</taxon>
        <taxon>eudicotyledons</taxon>
        <taxon>Gunneridae</taxon>
        <taxon>Pentapetalae</taxon>
        <taxon>rosids</taxon>
        <taxon>fabids</taxon>
        <taxon>Fabales</taxon>
        <taxon>Fabaceae</taxon>
        <taxon>Papilionoideae</taxon>
        <taxon>50 kb inversion clade</taxon>
        <taxon>NPAAA clade</taxon>
        <taxon>Hologalegina</taxon>
        <taxon>IRL clade</taxon>
        <taxon>Fabeae</taxon>
        <taxon>Vicia</taxon>
    </lineage>
</organism>
<evidence type="ECO:0000313" key="3">
    <source>
        <dbReference type="Proteomes" id="UP001157006"/>
    </source>
</evidence>
<dbReference type="PANTHER" id="PTHR31672">
    <property type="entry name" value="BNACNNG10540D PROTEIN"/>
    <property type="match status" value="1"/>
</dbReference>